<evidence type="ECO:0000256" key="6">
    <source>
        <dbReference type="SAM" id="MobiDB-lite"/>
    </source>
</evidence>
<protein>
    <recommendedName>
        <fullName evidence="7">TPX2 C-terminal domain-containing protein</fullName>
    </recommendedName>
</protein>
<keyword evidence="9" id="KW-1185">Reference proteome</keyword>
<evidence type="ECO:0000256" key="4">
    <source>
        <dbReference type="ARBA" id="ARBA00023212"/>
    </source>
</evidence>
<feature type="compositionally biased region" description="Basic and acidic residues" evidence="6">
    <location>
        <begin position="63"/>
        <end position="76"/>
    </location>
</feature>
<evidence type="ECO:0000313" key="8">
    <source>
        <dbReference type="EMBL" id="KAL1517265.1"/>
    </source>
</evidence>
<feature type="compositionally biased region" description="Polar residues" evidence="6">
    <location>
        <begin position="157"/>
        <end position="171"/>
    </location>
</feature>
<accession>A0ABD1FE64</accession>
<feature type="region of interest" description="Disordered" evidence="6">
    <location>
        <begin position="63"/>
        <end position="82"/>
    </location>
</feature>
<dbReference type="EMBL" id="JBDJPC010000001">
    <property type="protein sequence ID" value="KAL1517265.1"/>
    <property type="molecule type" value="Genomic_DNA"/>
</dbReference>
<comment type="subcellular location">
    <subcellularLocation>
        <location evidence="1">Cytoplasm</location>
        <location evidence="1">Cytoskeleton</location>
    </subcellularLocation>
</comment>
<dbReference type="GO" id="GO:0005856">
    <property type="term" value="C:cytoskeleton"/>
    <property type="evidence" value="ECO:0007669"/>
    <property type="project" value="UniProtKB-SubCell"/>
</dbReference>
<evidence type="ECO:0000256" key="1">
    <source>
        <dbReference type="ARBA" id="ARBA00004245"/>
    </source>
</evidence>
<evidence type="ECO:0000313" key="9">
    <source>
        <dbReference type="Proteomes" id="UP001566132"/>
    </source>
</evidence>
<comment type="caution">
    <text evidence="8">The sequence shown here is derived from an EMBL/GenBank/DDBJ whole genome shotgun (WGS) entry which is preliminary data.</text>
</comment>
<keyword evidence="5" id="KW-0175">Coiled coil</keyword>
<organism evidence="8 9">
    <name type="scientific">Hypothenemus hampei</name>
    <name type="common">Coffee berry borer</name>
    <dbReference type="NCBI Taxonomy" id="57062"/>
    <lineage>
        <taxon>Eukaryota</taxon>
        <taxon>Metazoa</taxon>
        <taxon>Ecdysozoa</taxon>
        <taxon>Arthropoda</taxon>
        <taxon>Hexapoda</taxon>
        <taxon>Insecta</taxon>
        <taxon>Pterygota</taxon>
        <taxon>Neoptera</taxon>
        <taxon>Endopterygota</taxon>
        <taxon>Coleoptera</taxon>
        <taxon>Polyphaga</taxon>
        <taxon>Cucujiformia</taxon>
        <taxon>Curculionidae</taxon>
        <taxon>Scolytinae</taxon>
        <taxon>Hypothenemus</taxon>
    </lineage>
</organism>
<dbReference type="InterPro" id="IPR027329">
    <property type="entry name" value="TPX2_C"/>
</dbReference>
<proteinExistence type="inferred from homology"/>
<dbReference type="AlphaFoldDB" id="A0ABD1FE64"/>
<evidence type="ECO:0000256" key="2">
    <source>
        <dbReference type="ARBA" id="ARBA00005885"/>
    </source>
</evidence>
<feature type="domain" description="TPX2 C-terminal" evidence="7">
    <location>
        <begin position="276"/>
        <end position="347"/>
    </location>
</feature>
<evidence type="ECO:0000256" key="3">
    <source>
        <dbReference type="ARBA" id="ARBA00022490"/>
    </source>
</evidence>
<evidence type="ECO:0000256" key="5">
    <source>
        <dbReference type="SAM" id="Coils"/>
    </source>
</evidence>
<sequence>MSESFDFMAKQFVDFEEDDVFVDKHEEDFFGYNTNTQRQRLRKSLSVGNLTLYQEYDRKEVHDEAGKLSHSPKNENPKTSPIYQGLSMERLNLLAQPKQYQNTLEMPMAEAVNQFQRKTPSRFRSKPNQLPQRLKIKSNKAEVKKDQGPLRAIPVSAKSNNENQSQPSNKLQIRATVPQPFSFESRDKQIEQKRQNFIKKILDEEKKARTFHANPVPTAIKNRSRKLSSSSCGSNKNLALRQSPTKEFKARPAVVLHQEPFVPRRAEKPPTEFKEFALNTEKRRDERKYFEKIKQEKEDLLEILKKRDEELRLLKEKELAANLRKQAGFKAKPIGKYKPVVIHPSEKVTIPVSPKINSRRNKENIPQNS</sequence>
<evidence type="ECO:0000259" key="7">
    <source>
        <dbReference type="Pfam" id="PF06886"/>
    </source>
</evidence>
<comment type="similarity">
    <text evidence="2">Belongs to the TPX2 family.</text>
</comment>
<dbReference type="Pfam" id="PF06886">
    <property type="entry name" value="TPX2"/>
    <property type="match status" value="1"/>
</dbReference>
<feature type="coiled-coil region" evidence="5">
    <location>
        <begin position="290"/>
        <end position="326"/>
    </location>
</feature>
<gene>
    <name evidence="8" type="ORF">ABEB36_001051</name>
</gene>
<keyword evidence="4" id="KW-0206">Cytoskeleton</keyword>
<name>A0ABD1FE64_HYPHA</name>
<keyword evidence="3" id="KW-0963">Cytoplasm</keyword>
<feature type="compositionally biased region" description="Basic and acidic residues" evidence="6">
    <location>
        <begin position="139"/>
        <end position="148"/>
    </location>
</feature>
<reference evidence="8 9" key="1">
    <citation type="submission" date="2024-05" db="EMBL/GenBank/DDBJ databases">
        <title>Genetic variation in Jamaican populations of the coffee berry borer (Hypothenemus hampei).</title>
        <authorList>
            <person name="Errbii M."/>
            <person name="Myrie A."/>
        </authorList>
    </citation>
    <scope>NUCLEOTIDE SEQUENCE [LARGE SCALE GENOMIC DNA]</scope>
    <source>
        <strain evidence="8">JA-Hopewell-2020-01-JO</strain>
        <tissue evidence="8">Whole body</tissue>
    </source>
</reference>
<dbReference type="Proteomes" id="UP001566132">
    <property type="component" value="Unassembled WGS sequence"/>
</dbReference>
<feature type="region of interest" description="Disordered" evidence="6">
    <location>
        <begin position="138"/>
        <end position="171"/>
    </location>
</feature>